<dbReference type="PANTHER" id="PTHR30136">
    <property type="entry name" value="HELIX-TURN-HELIX TRANSCRIPTIONAL REGULATOR, ICLR FAMILY"/>
    <property type="match status" value="1"/>
</dbReference>
<organism evidence="6 7">
    <name type="scientific">Paraburkholderia metrosideri</name>
    <dbReference type="NCBI Taxonomy" id="580937"/>
    <lineage>
        <taxon>Bacteria</taxon>
        <taxon>Pseudomonadati</taxon>
        <taxon>Pseudomonadota</taxon>
        <taxon>Betaproteobacteria</taxon>
        <taxon>Burkholderiales</taxon>
        <taxon>Burkholderiaceae</taxon>
        <taxon>Paraburkholderia</taxon>
    </lineage>
</organism>
<dbReference type="PROSITE" id="PS51078">
    <property type="entry name" value="ICLR_ED"/>
    <property type="match status" value="1"/>
</dbReference>
<keyword evidence="2" id="KW-0238">DNA-binding</keyword>
<dbReference type="InterPro" id="IPR005471">
    <property type="entry name" value="Tscrpt_reg_IclR_N"/>
</dbReference>
<evidence type="ECO:0000256" key="2">
    <source>
        <dbReference type="ARBA" id="ARBA00023125"/>
    </source>
</evidence>
<evidence type="ECO:0000256" key="1">
    <source>
        <dbReference type="ARBA" id="ARBA00023015"/>
    </source>
</evidence>
<dbReference type="InterPro" id="IPR036390">
    <property type="entry name" value="WH_DNA-bd_sf"/>
</dbReference>
<gene>
    <name evidence="6" type="ORF">PQQ63_22010</name>
</gene>
<evidence type="ECO:0000259" key="5">
    <source>
        <dbReference type="PROSITE" id="PS51078"/>
    </source>
</evidence>
<reference evidence="6 7" key="1">
    <citation type="journal article" date="2024" name="Chem. Sci.">
        <title>Discovery of megapolipeptins by genome mining of a Burkholderiales bacteria collection.</title>
        <authorList>
            <person name="Paulo B.S."/>
            <person name="Recchia M.J.J."/>
            <person name="Lee S."/>
            <person name="Fergusson C.H."/>
            <person name="Romanowski S.B."/>
            <person name="Hernandez A."/>
            <person name="Krull N."/>
            <person name="Liu D.Y."/>
            <person name="Cavanagh H."/>
            <person name="Bos A."/>
            <person name="Gray C.A."/>
            <person name="Murphy B.T."/>
            <person name="Linington R.G."/>
            <person name="Eustaquio A.S."/>
        </authorList>
    </citation>
    <scope>NUCLEOTIDE SEQUENCE [LARGE SCALE GENOMIC DNA]</scope>
    <source>
        <strain evidence="6 7">RL17-338-BIC-A</strain>
    </source>
</reference>
<dbReference type="SUPFAM" id="SSF46785">
    <property type="entry name" value="Winged helix' DNA-binding domain"/>
    <property type="match status" value="1"/>
</dbReference>
<feature type="domain" description="HTH iclR-type" evidence="4">
    <location>
        <begin position="9"/>
        <end position="72"/>
    </location>
</feature>
<dbReference type="Gene3D" id="1.10.10.10">
    <property type="entry name" value="Winged helix-like DNA-binding domain superfamily/Winged helix DNA-binding domain"/>
    <property type="match status" value="1"/>
</dbReference>
<dbReference type="InterPro" id="IPR014757">
    <property type="entry name" value="Tscrpt_reg_IclR_C"/>
</dbReference>
<protein>
    <submittedName>
        <fullName evidence="6">IclR family transcriptional regulator</fullName>
    </submittedName>
</protein>
<dbReference type="Pfam" id="PF01614">
    <property type="entry name" value="IclR_C"/>
    <property type="match status" value="1"/>
</dbReference>
<keyword evidence="1" id="KW-0805">Transcription regulation</keyword>
<name>A0ABW9DXG7_9BURK</name>
<sequence length="267" mass="28581">MESHVKAGAQLIDRTVLILDLVANSRGEGVTLKDLCEWTGLNKATCHRILSSLVGHALLSKADKGRRYRLGTKLLVYGAKAANGPGLRSQFQPALQRLRDATGETAVLMARDQDDSVCIDRRDGECLVQTLTGSIGGSVPLGVGPGSLAMLSFFDEPERIAVVERNVARFGAYAALNETRVKELVMETAAQGYALDRGELIVGVSGISVPIAAVESGPLASLGLTFLAARLTPQLIEEYVGLLRAEVERIQPHLNPLDRNLASPGRM</sequence>
<dbReference type="PANTHER" id="PTHR30136:SF39">
    <property type="entry name" value="TRANSCRIPTIONAL REGULATORY PROTEIN"/>
    <property type="match status" value="1"/>
</dbReference>
<evidence type="ECO:0000256" key="3">
    <source>
        <dbReference type="ARBA" id="ARBA00023163"/>
    </source>
</evidence>
<dbReference type="EMBL" id="JAQQCF010000020">
    <property type="protein sequence ID" value="MFM0639367.1"/>
    <property type="molecule type" value="Genomic_DNA"/>
</dbReference>
<keyword evidence="3" id="KW-0804">Transcription</keyword>
<evidence type="ECO:0000259" key="4">
    <source>
        <dbReference type="PROSITE" id="PS51077"/>
    </source>
</evidence>
<dbReference type="InterPro" id="IPR036388">
    <property type="entry name" value="WH-like_DNA-bd_sf"/>
</dbReference>
<keyword evidence="7" id="KW-1185">Reference proteome</keyword>
<dbReference type="SMART" id="SM00346">
    <property type="entry name" value="HTH_ICLR"/>
    <property type="match status" value="1"/>
</dbReference>
<evidence type="ECO:0000313" key="6">
    <source>
        <dbReference type="EMBL" id="MFM0639367.1"/>
    </source>
</evidence>
<dbReference type="InterPro" id="IPR050707">
    <property type="entry name" value="HTH_MetabolicPath_Reg"/>
</dbReference>
<dbReference type="RefSeq" id="WP_408230512.1">
    <property type="nucleotide sequence ID" value="NZ_JAQQCF010000020.1"/>
</dbReference>
<dbReference type="SUPFAM" id="SSF55781">
    <property type="entry name" value="GAF domain-like"/>
    <property type="match status" value="1"/>
</dbReference>
<dbReference type="Pfam" id="PF09339">
    <property type="entry name" value="HTH_IclR"/>
    <property type="match status" value="1"/>
</dbReference>
<accession>A0ABW9DXG7</accession>
<comment type="caution">
    <text evidence="6">The sequence shown here is derived from an EMBL/GenBank/DDBJ whole genome shotgun (WGS) entry which is preliminary data.</text>
</comment>
<dbReference type="Proteomes" id="UP001629432">
    <property type="component" value="Unassembled WGS sequence"/>
</dbReference>
<dbReference type="InterPro" id="IPR029016">
    <property type="entry name" value="GAF-like_dom_sf"/>
</dbReference>
<feature type="domain" description="IclR-ED" evidence="5">
    <location>
        <begin position="73"/>
        <end position="256"/>
    </location>
</feature>
<dbReference type="Gene3D" id="3.30.450.40">
    <property type="match status" value="1"/>
</dbReference>
<dbReference type="PROSITE" id="PS51077">
    <property type="entry name" value="HTH_ICLR"/>
    <property type="match status" value="1"/>
</dbReference>
<evidence type="ECO:0000313" key="7">
    <source>
        <dbReference type="Proteomes" id="UP001629432"/>
    </source>
</evidence>
<proteinExistence type="predicted"/>